<comment type="caution">
    <text evidence="2">The sequence shown here is derived from an EMBL/GenBank/DDBJ whole genome shotgun (WGS) entry which is preliminary data.</text>
</comment>
<dbReference type="Proteomes" id="UP000709437">
    <property type="component" value="Unassembled WGS sequence"/>
</dbReference>
<keyword evidence="1" id="KW-0812">Transmembrane</keyword>
<name>A0A9Q2W7X1_9MICO</name>
<dbReference type="RefSeq" id="WP_214563344.1">
    <property type="nucleotide sequence ID" value="NZ_JAHEWX010000016.1"/>
</dbReference>
<feature type="transmembrane region" description="Helical" evidence="1">
    <location>
        <begin position="6"/>
        <end position="24"/>
    </location>
</feature>
<keyword evidence="1" id="KW-1133">Transmembrane helix</keyword>
<sequence>MDEQACATFAQIFPVLLVAAVLEVSRVHRKLRRRRWFMPVIVMMPMGWSVWGMGICMVGMLEGGVPVWLARLVLFLALGAMIVVVLQLLMIGVTQEVNDEEDEEKERKRLPVRFTFKQRLRTLLTGHPGS</sequence>
<dbReference type="AlphaFoldDB" id="A0A9Q2W7X1"/>
<dbReference type="GeneID" id="99622622"/>
<accession>A0A9Q2W7X1</accession>
<keyword evidence="1" id="KW-0472">Membrane</keyword>
<dbReference type="EMBL" id="JAHEWX010000016">
    <property type="protein sequence ID" value="MBT1542613.1"/>
    <property type="molecule type" value="Genomic_DNA"/>
</dbReference>
<evidence type="ECO:0000256" key="1">
    <source>
        <dbReference type="SAM" id="Phobius"/>
    </source>
</evidence>
<reference evidence="2" key="1">
    <citation type="submission" date="2021-05" db="EMBL/GenBank/DDBJ databases">
        <title>Whole genome sequence of Curtobacterium flaccumfaciens pv. flaccumfaciens strain CFBP 3417.</title>
        <authorList>
            <person name="Osdaghi E."/>
            <person name="Taghouti G."/>
            <person name="Portier P."/>
            <person name="Fazliarab A."/>
            <person name="Taghavi S.M."/>
            <person name="Briand M."/>
            <person name="Le-Saux M."/>
            <person name="Jacques M.-A."/>
        </authorList>
    </citation>
    <scope>NUCLEOTIDE SEQUENCE</scope>
    <source>
        <strain evidence="2">CFBP 3417</strain>
    </source>
</reference>
<protein>
    <submittedName>
        <fullName evidence="2">Uncharacterized protein</fullName>
    </submittedName>
</protein>
<organism evidence="2 3">
    <name type="scientific">Curtobacterium flaccumfaciens pv. flaccumfaciens</name>
    <dbReference type="NCBI Taxonomy" id="138532"/>
    <lineage>
        <taxon>Bacteria</taxon>
        <taxon>Bacillati</taxon>
        <taxon>Actinomycetota</taxon>
        <taxon>Actinomycetes</taxon>
        <taxon>Micrococcales</taxon>
        <taxon>Microbacteriaceae</taxon>
        <taxon>Curtobacterium</taxon>
    </lineage>
</organism>
<proteinExistence type="predicted"/>
<evidence type="ECO:0000313" key="2">
    <source>
        <dbReference type="EMBL" id="MBT1542613.1"/>
    </source>
</evidence>
<feature type="transmembrane region" description="Helical" evidence="1">
    <location>
        <begin position="67"/>
        <end position="89"/>
    </location>
</feature>
<gene>
    <name evidence="2" type="ORF">KK103_12645</name>
</gene>
<feature type="transmembrane region" description="Helical" evidence="1">
    <location>
        <begin position="36"/>
        <end position="61"/>
    </location>
</feature>
<evidence type="ECO:0000313" key="3">
    <source>
        <dbReference type="Proteomes" id="UP000709437"/>
    </source>
</evidence>